<organism evidence="4 5">
    <name type="scientific">Vibrio zhugei</name>
    <dbReference type="NCBI Taxonomy" id="2479546"/>
    <lineage>
        <taxon>Bacteria</taxon>
        <taxon>Pseudomonadati</taxon>
        <taxon>Pseudomonadota</taxon>
        <taxon>Gammaproteobacteria</taxon>
        <taxon>Vibrionales</taxon>
        <taxon>Vibrionaceae</taxon>
        <taxon>Vibrio</taxon>
    </lineage>
</organism>
<keyword evidence="2 4" id="KW-0012">Acyltransferase</keyword>
<evidence type="ECO:0000256" key="1">
    <source>
        <dbReference type="ARBA" id="ARBA00022679"/>
    </source>
</evidence>
<dbReference type="PANTHER" id="PTHR43072:SF23">
    <property type="entry name" value="UPF0039 PROTEIN C11D3.02C"/>
    <property type="match status" value="1"/>
</dbReference>
<accession>A0ABV7C558</accession>
<dbReference type="CDD" id="cd04301">
    <property type="entry name" value="NAT_SF"/>
    <property type="match status" value="1"/>
</dbReference>
<evidence type="ECO:0000313" key="5">
    <source>
        <dbReference type="Proteomes" id="UP001595384"/>
    </source>
</evidence>
<protein>
    <submittedName>
        <fullName evidence="4">GNAT family N-acetyltransferase</fullName>
        <ecNumber evidence="4">2.3.-.-</ecNumber>
    </submittedName>
</protein>
<gene>
    <name evidence="4" type="ORF">ACFODT_00275</name>
</gene>
<dbReference type="InterPro" id="IPR016181">
    <property type="entry name" value="Acyl_CoA_acyltransferase"/>
</dbReference>
<evidence type="ECO:0000259" key="3">
    <source>
        <dbReference type="PROSITE" id="PS51186"/>
    </source>
</evidence>
<sequence length="162" mass="18612">MIRQATLQDVAAMVSIYNHAVEHTTATYDDAPYTIEQRFTWFERLAHAGMPIFVFEEEDQVLGYAALEPFRPDPAYRHTVMHSIYIHPASQGKGIGKQLLNTLVSAAKQADFVTLVAEIDGNNHASMRLHEQIGFRYSGTIQRCAQKFEQWLDLVFYQYDLR</sequence>
<dbReference type="EC" id="2.3.-.-" evidence="4"/>
<evidence type="ECO:0000256" key="2">
    <source>
        <dbReference type="ARBA" id="ARBA00023315"/>
    </source>
</evidence>
<comment type="caution">
    <text evidence="4">The sequence shown here is derived from an EMBL/GenBank/DDBJ whole genome shotgun (WGS) entry which is preliminary data.</text>
</comment>
<proteinExistence type="predicted"/>
<evidence type="ECO:0000313" key="4">
    <source>
        <dbReference type="EMBL" id="MFC3022289.1"/>
    </source>
</evidence>
<dbReference type="Pfam" id="PF00583">
    <property type="entry name" value="Acetyltransf_1"/>
    <property type="match status" value="1"/>
</dbReference>
<keyword evidence="5" id="KW-1185">Reference proteome</keyword>
<dbReference type="InterPro" id="IPR000182">
    <property type="entry name" value="GNAT_dom"/>
</dbReference>
<dbReference type="PROSITE" id="PS51186">
    <property type="entry name" value="GNAT"/>
    <property type="match status" value="1"/>
</dbReference>
<dbReference type="RefSeq" id="WP_123014400.1">
    <property type="nucleotide sequence ID" value="NZ_AP024912.1"/>
</dbReference>
<name>A0ABV7C558_9VIBR</name>
<reference evidence="5" key="1">
    <citation type="journal article" date="2019" name="Int. J. Syst. Evol. Microbiol.">
        <title>The Global Catalogue of Microorganisms (GCM) 10K type strain sequencing project: providing services to taxonomists for standard genome sequencing and annotation.</title>
        <authorList>
            <consortium name="The Broad Institute Genomics Platform"/>
            <consortium name="The Broad Institute Genome Sequencing Center for Infectious Disease"/>
            <person name="Wu L."/>
            <person name="Ma J."/>
        </authorList>
    </citation>
    <scope>NUCLEOTIDE SEQUENCE [LARGE SCALE GENOMIC DNA]</scope>
    <source>
        <strain evidence="5">KCTC 62784</strain>
    </source>
</reference>
<dbReference type="EMBL" id="JBHRSE010000002">
    <property type="protein sequence ID" value="MFC3022289.1"/>
    <property type="molecule type" value="Genomic_DNA"/>
</dbReference>
<dbReference type="Gene3D" id="3.40.630.30">
    <property type="match status" value="1"/>
</dbReference>
<keyword evidence="1 4" id="KW-0808">Transferase</keyword>
<dbReference type="PANTHER" id="PTHR43072">
    <property type="entry name" value="N-ACETYLTRANSFERASE"/>
    <property type="match status" value="1"/>
</dbReference>
<dbReference type="Proteomes" id="UP001595384">
    <property type="component" value="Unassembled WGS sequence"/>
</dbReference>
<feature type="domain" description="N-acetyltransferase" evidence="3">
    <location>
        <begin position="1"/>
        <end position="162"/>
    </location>
</feature>
<dbReference type="GO" id="GO:0016746">
    <property type="term" value="F:acyltransferase activity"/>
    <property type="evidence" value="ECO:0007669"/>
    <property type="project" value="UniProtKB-KW"/>
</dbReference>
<dbReference type="SUPFAM" id="SSF55729">
    <property type="entry name" value="Acyl-CoA N-acyltransferases (Nat)"/>
    <property type="match status" value="1"/>
</dbReference>